<evidence type="ECO:0000313" key="2">
    <source>
        <dbReference type="Proteomes" id="UP001057279"/>
    </source>
</evidence>
<name>A0ACB9UZH0_9CETA</name>
<accession>A0ACB9UZH0</accession>
<gene>
    <name evidence="1" type="ORF">MJG53_008079</name>
</gene>
<dbReference type="Proteomes" id="UP001057279">
    <property type="component" value="Linkage Group LG07"/>
</dbReference>
<organism evidence="1 2">
    <name type="scientific">Ovis ammon polii x Ovis aries</name>
    <dbReference type="NCBI Taxonomy" id="2918886"/>
    <lineage>
        <taxon>Eukaryota</taxon>
        <taxon>Metazoa</taxon>
        <taxon>Chordata</taxon>
        <taxon>Craniata</taxon>
        <taxon>Vertebrata</taxon>
        <taxon>Euteleostomi</taxon>
        <taxon>Mammalia</taxon>
        <taxon>Eutheria</taxon>
        <taxon>Laurasiatheria</taxon>
        <taxon>Artiodactyla</taxon>
        <taxon>Ruminantia</taxon>
        <taxon>Pecora</taxon>
        <taxon>Bovidae</taxon>
        <taxon>Caprinae</taxon>
        <taxon>Ovis</taxon>
    </lineage>
</organism>
<proteinExistence type="predicted"/>
<reference evidence="1" key="1">
    <citation type="submission" date="2022-03" db="EMBL/GenBank/DDBJ databases">
        <title>Genomic analyses of argali, domestic sheep and their hybrids provide insights into chromosomal evolution, heterosis and genetic basis of agronomic traits.</title>
        <authorList>
            <person name="Li M."/>
        </authorList>
    </citation>
    <scope>NUCLEOTIDE SEQUENCE</scope>
    <source>
        <strain evidence="1">F1 hybrid</strain>
    </source>
</reference>
<dbReference type="EMBL" id="CM043032">
    <property type="protein sequence ID" value="KAI4582866.1"/>
    <property type="molecule type" value="Genomic_DNA"/>
</dbReference>
<protein>
    <submittedName>
        <fullName evidence="1">Uncharacterized protein</fullName>
    </submittedName>
</protein>
<evidence type="ECO:0000313" key="1">
    <source>
        <dbReference type="EMBL" id="KAI4582866.1"/>
    </source>
</evidence>
<comment type="caution">
    <text evidence="1">The sequence shown here is derived from an EMBL/GenBank/DDBJ whole genome shotgun (WGS) entry which is preliminary data.</text>
</comment>
<keyword evidence="2" id="KW-1185">Reference proteome</keyword>
<sequence>MLAGSQALEHPVLGLGALPSRDIRGLDPEGTERMDGQSDHPLQSAPSCRQSVGPIGGLKCLERITPSGLASQTAAPGFSVVTGFDFLFDSEATDEDEKLQGKINDEDKQEILDICNEIINWLNKNQTAEKEVFEHQEKELEKVCNPIGPGCLSSMAAYIIREGKLWRGTGLGYFRISQPPMKDTIRTILQLKMMERSQSDWSIDSGCGRGL</sequence>